<dbReference type="PANTHER" id="PTHR42873">
    <property type="entry name" value="RIBOSOMAL RNA LARGE SUBUNIT METHYLTRANSFERASE"/>
    <property type="match status" value="1"/>
</dbReference>
<dbReference type="CDD" id="cd11572">
    <property type="entry name" value="RlmI_M_like"/>
    <property type="match status" value="1"/>
</dbReference>
<dbReference type="GO" id="GO:0005737">
    <property type="term" value="C:cytoplasm"/>
    <property type="evidence" value="ECO:0007669"/>
    <property type="project" value="UniProtKB-SubCell"/>
</dbReference>
<dbReference type="GO" id="GO:0003723">
    <property type="term" value="F:RNA binding"/>
    <property type="evidence" value="ECO:0007669"/>
    <property type="project" value="UniProtKB-KW"/>
</dbReference>
<dbReference type="GO" id="GO:0032259">
    <property type="term" value="P:methylation"/>
    <property type="evidence" value="ECO:0007669"/>
    <property type="project" value="UniProtKB-KW"/>
</dbReference>
<dbReference type="EMBL" id="DSAC01000048">
    <property type="protein sequence ID" value="HHO73772.1"/>
    <property type="molecule type" value="Genomic_DNA"/>
</dbReference>
<dbReference type="SMART" id="SM00359">
    <property type="entry name" value="PUA"/>
    <property type="match status" value="1"/>
</dbReference>
<evidence type="ECO:0000256" key="8">
    <source>
        <dbReference type="ARBA" id="ARBA00038091"/>
    </source>
</evidence>
<evidence type="ECO:0000259" key="9">
    <source>
        <dbReference type="SMART" id="SM00359"/>
    </source>
</evidence>
<evidence type="ECO:0000313" key="10">
    <source>
        <dbReference type="EMBL" id="HHO73772.1"/>
    </source>
</evidence>
<dbReference type="Gene3D" id="2.30.130.10">
    <property type="entry name" value="PUA domain"/>
    <property type="match status" value="1"/>
</dbReference>
<gene>
    <name evidence="10" type="ORF">ENN04_03955</name>
</gene>
<evidence type="ECO:0000256" key="2">
    <source>
        <dbReference type="ARBA" id="ARBA00022490"/>
    </source>
</evidence>
<keyword evidence="2" id="KW-0963">Cytoplasm</keyword>
<feature type="domain" description="PUA" evidence="9">
    <location>
        <begin position="2"/>
        <end position="87"/>
    </location>
</feature>
<dbReference type="InterPro" id="IPR029063">
    <property type="entry name" value="SAM-dependent_MTases_sf"/>
</dbReference>
<comment type="subcellular location">
    <subcellularLocation>
        <location evidence="1">Cytoplasm</location>
    </subcellularLocation>
</comment>
<dbReference type="SUPFAM" id="SSF53335">
    <property type="entry name" value="S-adenosyl-L-methionine-dependent methyltransferases"/>
    <property type="match status" value="1"/>
</dbReference>
<dbReference type="AlphaFoldDB" id="A0A7C5WYR4"/>
<organism evidence="10">
    <name type="scientific">Thermocrinis ruber</name>
    <dbReference type="NCBI Taxonomy" id="75906"/>
    <lineage>
        <taxon>Bacteria</taxon>
        <taxon>Pseudomonadati</taxon>
        <taxon>Aquificota</taxon>
        <taxon>Aquificia</taxon>
        <taxon>Aquificales</taxon>
        <taxon>Aquificaceae</taxon>
        <taxon>Thermocrinis</taxon>
    </lineage>
</organism>
<dbReference type="PROSITE" id="PS50890">
    <property type="entry name" value="PUA"/>
    <property type="match status" value="1"/>
</dbReference>
<dbReference type="InterPro" id="IPR019614">
    <property type="entry name" value="SAM-dep_methyl-trfase"/>
</dbReference>
<dbReference type="PANTHER" id="PTHR42873:SF1">
    <property type="entry name" value="S-ADENOSYLMETHIONINE-DEPENDENT METHYLTRANSFERASE DOMAIN-CONTAINING PROTEIN"/>
    <property type="match status" value="1"/>
</dbReference>
<evidence type="ECO:0000256" key="5">
    <source>
        <dbReference type="ARBA" id="ARBA00022679"/>
    </source>
</evidence>
<evidence type="ECO:0000256" key="4">
    <source>
        <dbReference type="ARBA" id="ARBA00022603"/>
    </source>
</evidence>
<dbReference type="SUPFAM" id="SSF88697">
    <property type="entry name" value="PUA domain-like"/>
    <property type="match status" value="1"/>
</dbReference>
<dbReference type="GO" id="GO:0008168">
    <property type="term" value="F:methyltransferase activity"/>
    <property type="evidence" value="ECO:0007669"/>
    <property type="project" value="UniProtKB-KW"/>
</dbReference>
<keyword evidence="4 10" id="KW-0489">Methyltransferase</keyword>
<protein>
    <submittedName>
        <fullName evidence="10">Class I SAM-dependent rRNA methyltransferase</fullName>
    </submittedName>
</protein>
<evidence type="ECO:0000256" key="3">
    <source>
        <dbReference type="ARBA" id="ARBA00022552"/>
    </source>
</evidence>
<dbReference type="CDD" id="cd21153">
    <property type="entry name" value="PUA_RlmI"/>
    <property type="match status" value="1"/>
</dbReference>
<dbReference type="InterPro" id="IPR036974">
    <property type="entry name" value="PUA_sf"/>
</dbReference>
<evidence type="ECO:0000256" key="6">
    <source>
        <dbReference type="ARBA" id="ARBA00022691"/>
    </source>
</evidence>
<comment type="similarity">
    <text evidence="8">Belongs to the methyltransferase superfamily. RlmI family.</text>
</comment>
<evidence type="ECO:0000256" key="7">
    <source>
        <dbReference type="ARBA" id="ARBA00022884"/>
    </source>
</evidence>
<reference evidence="10" key="1">
    <citation type="journal article" date="2020" name="mSystems">
        <title>Genome- and Community-Level Interaction Insights into Carbon Utilization and Element Cycling Functions of Hydrothermarchaeota in Hydrothermal Sediment.</title>
        <authorList>
            <person name="Zhou Z."/>
            <person name="Liu Y."/>
            <person name="Xu W."/>
            <person name="Pan J."/>
            <person name="Luo Z.H."/>
            <person name="Li M."/>
        </authorList>
    </citation>
    <scope>NUCLEOTIDE SEQUENCE [LARGE SCALE GENOMIC DNA]</scope>
    <source>
        <strain evidence="10">SpSt-114</strain>
    </source>
</reference>
<comment type="caution">
    <text evidence="10">The sequence shown here is derived from an EMBL/GenBank/DDBJ whole genome shotgun (WGS) entry which is preliminary data.</text>
</comment>
<dbReference type="Gene3D" id="3.30.750.80">
    <property type="entry name" value="RNA methyltransferase domain (HRMD) like"/>
    <property type="match status" value="1"/>
</dbReference>
<dbReference type="CDD" id="cd02440">
    <property type="entry name" value="AdoMet_MTases"/>
    <property type="match status" value="1"/>
</dbReference>
<dbReference type="InterPro" id="IPR041532">
    <property type="entry name" value="RlmI-like_PUA"/>
</dbReference>
<proteinExistence type="inferred from homology"/>
<keyword evidence="3" id="KW-0698">rRNA processing</keyword>
<dbReference type="Gene3D" id="3.40.50.150">
    <property type="entry name" value="Vaccinia Virus protein VP39"/>
    <property type="match status" value="1"/>
</dbReference>
<accession>A0A7C5WYR4</accession>
<dbReference type="Pfam" id="PF10672">
    <property type="entry name" value="Methyltrans_SAM"/>
    <property type="match status" value="1"/>
</dbReference>
<dbReference type="InterPro" id="IPR015947">
    <property type="entry name" value="PUA-like_sf"/>
</dbReference>
<name>A0A7C5WYR4_9AQUI</name>
<keyword evidence="5 10" id="KW-0808">Transferase</keyword>
<dbReference type="GO" id="GO:0006364">
    <property type="term" value="P:rRNA processing"/>
    <property type="evidence" value="ECO:0007669"/>
    <property type="project" value="UniProtKB-KW"/>
</dbReference>
<sequence>MIEVRLRPGVEKKIKAYFQWVYNLEIEEIKGNPEPGDLVKVLDSKKRFLGYGYINPNTKIMVRFLSFNEGEVPSKELIKERIKSALEYRKRLQLKSNAYRLVHSEGDFLPGLIVDVYDEYAVMEVTTYGMWKLTDWVKEALVEVLQPKGIYLRVSNYAMNIEGFSAEERVLYGEVPERIKIWEEDLEFFVDVIKGQKTGFYLDQRRARKMIRDLVKPGDVCLDVFCHTGGFALSMKKKGASKVIAVDLSERALNLAKENAKLNQIDGIEWVEDNAFHFLRRLQKAGEKFDVVVIDPPSFARTKATVENAMRGYKELCIRGLQITKPGGYLAIYSCSFHIQREHLLSVILEACKDVKKQVRVVGESFQDLDHPWILQMPNTLYLKGIYLEVL</sequence>
<dbReference type="Pfam" id="PF17785">
    <property type="entry name" value="PUA_3"/>
    <property type="match status" value="1"/>
</dbReference>
<evidence type="ECO:0000256" key="1">
    <source>
        <dbReference type="ARBA" id="ARBA00004496"/>
    </source>
</evidence>
<keyword evidence="6" id="KW-0949">S-adenosyl-L-methionine</keyword>
<keyword evidence="7" id="KW-0694">RNA-binding</keyword>
<dbReference type="InterPro" id="IPR002478">
    <property type="entry name" value="PUA"/>
</dbReference>